<dbReference type="PANTHER" id="PTHR42873:SF1">
    <property type="entry name" value="S-ADENOSYLMETHIONINE-DEPENDENT METHYLTRANSFERASE DOMAIN-CONTAINING PROTEIN"/>
    <property type="match status" value="1"/>
</dbReference>
<keyword evidence="5" id="KW-0949">S-adenosyl-L-methionine</keyword>
<dbReference type="GO" id="GO:0003723">
    <property type="term" value="F:RNA binding"/>
    <property type="evidence" value="ECO:0007669"/>
    <property type="project" value="InterPro"/>
</dbReference>
<evidence type="ECO:0000259" key="8">
    <source>
        <dbReference type="Pfam" id="PF17785"/>
    </source>
</evidence>
<evidence type="ECO:0000256" key="2">
    <source>
        <dbReference type="ARBA" id="ARBA00022490"/>
    </source>
</evidence>
<dbReference type="SUPFAM" id="SSF88697">
    <property type="entry name" value="PUA domain-like"/>
    <property type="match status" value="1"/>
</dbReference>
<evidence type="ECO:0000259" key="7">
    <source>
        <dbReference type="Pfam" id="PF10672"/>
    </source>
</evidence>
<dbReference type="GO" id="GO:0008168">
    <property type="term" value="F:methyltransferase activity"/>
    <property type="evidence" value="ECO:0007669"/>
    <property type="project" value="UniProtKB-KW"/>
</dbReference>
<evidence type="ECO:0000256" key="4">
    <source>
        <dbReference type="ARBA" id="ARBA00022679"/>
    </source>
</evidence>
<dbReference type="EMBL" id="JAGQLJ010000153">
    <property type="protein sequence ID" value="MCA9381656.1"/>
    <property type="molecule type" value="Genomic_DNA"/>
</dbReference>
<dbReference type="Proteomes" id="UP000775877">
    <property type="component" value="Unassembled WGS sequence"/>
</dbReference>
<dbReference type="Pfam" id="PF17785">
    <property type="entry name" value="PUA_3"/>
    <property type="match status" value="1"/>
</dbReference>
<dbReference type="InterPro" id="IPR036974">
    <property type="entry name" value="PUA_sf"/>
</dbReference>
<dbReference type="AlphaFoldDB" id="A0A955RGV8"/>
<dbReference type="InterPro" id="IPR029063">
    <property type="entry name" value="SAM-dependent_MTases_sf"/>
</dbReference>
<keyword evidence="4" id="KW-0808">Transferase</keyword>
<protein>
    <submittedName>
        <fullName evidence="9">Class I SAM-dependent rRNA methyltransferase</fullName>
    </submittedName>
</protein>
<evidence type="ECO:0000313" key="9">
    <source>
        <dbReference type="EMBL" id="MCA9381656.1"/>
    </source>
</evidence>
<sequence>MSYPVVYLKKDKEKPILRRHHWIFSGAVKKFPESFSNGDICQVRSHYNKVLGHAYFNDKTTISGRMINFSEENPLASIEKNILNAISLRKKLFDAKITNAYRLINGEGDLIPGLLIDRYNDKLVIQISTLGIEKLKDMIIDVLVENLGEEIDLIFEKSTMSSRNHEGLDKIEKVVWAKHKGARVQTEIFENEVKFIVDVKNGHKTGFYLDQRNMRAYIASLIRGKKLLNCFSYTGGFSVYAALSGAKEVTSVDISEEVINGAVKNFEANGLDPENHNFVALDVFEFLEDQKELDYDIVILDPPAFAKKKSDYGAACSGYRRLNTETLKRMKSGSILLTCSCSYHVDTDSFLKQVKKAAADSGKTLRQIQSHRQAEDHVLNPFHPELDYLKGFAFWVE</sequence>
<dbReference type="InterPro" id="IPR015947">
    <property type="entry name" value="PUA-like_sf"/>
</dbReference>
<dbReference type="GO" id="GO:0005737">
    <property type="term" value="C:cytoplasm"/>
    <property type="evidence" value="ECO:0007669"/>
    <property type="project" value="UniProtKB-SubCell"/>
</dbReference>
<dbReference type="InterPro" id="IPR019614">
    <property type="entry name" value="SAM-dep_methyl-trfase"/>
</dbReference>
<keyword evidence="2" id="KW-0963">Cytoplasm</keyword>
<feature type="domain" description="S-adenosylmethionine-dependent methyltransferase" evidence="7">
    <location>
        <begin position="187"/>
        <end position="358"/>
    </location>
</feature>
<gene>
    <name evidence="9" type="ORF">KC678_05300</name>
</gene>
<dbReference type="CDD" id="cd02440">
    <property type="entry name" value="AdoMet_MTases"/>
    <property type="match status" value="1"/>
</dbReference>
<evidence type="ECO:0000256" key="6">
    <source>
        <dbReference type="ARBA" id="ARBA00038091"/>
    </source>
</evidence>
<accession>A0A955RGV8</accession>
<proteinExistence type="inferred from homology"/>
<dbReference type="Gene3D" id="3.30.750.80">
    <property type="entry name" value="RNA methyltransferase domain (HRMD) like"/>
    <property type="match status" value="1"/>
</dbReference>
<dbReference type="Pfam" id="PF10672">
    <property type="entry name" value="Methyltrans_SAM"/>
    <property type="match status" value="1"/>
</dbReference>
<evidence type="ECO:0000256" key="1">
    <source>
        <dbReference type="ARBA" id="ARBA00004496"/>
    </source>
</evidence>
<dbReference type="Gene3D" id="3.40.50.150">
    <property type="entry name" value="Vaccinia Virus protein VP39"/>
    <property type="match status" value="1"/>
</dbReference>
<reference evidence="9" key="1">
    <citation type="submission" date="2020-04" db="EMBL/GenBank/DDBJ databases">
        <authorList>
            <person name="Zhang T."/>
        </authorList>
    </citation>
    <scope>NUCLEOTIDE SEQUENCE</scope>
    <source>
        <strain evidence="9">HKST-UBA13</strain>
    </source>
</reference>
<dbReference type="PROSITE" id="PS50890">
    <property type="entry name" value="PUA"/>
    <property type="match status" value="1"/>
</dbReference>
<organism evidence="9 10">
    <name type="scientific">Candidatus Dojkabacteria bacterium</name>
    <dbReference type="NCBI Taxonomy" id="2099670"/>
    <lineage>
        <taxon>Bacteria</taxon>
        <taxon>Candidatus Dojkabacteria</taxon>
    </lineage>
</organism>
<comment type="caution">
    <text evidence="9">The sequence shown here is derived from an EMBL/GenBank/DDBJ whole genome shotgun (WGS) entry which is preliminary data.</text>
</comment>
<dbReference type="SUPFAM" id="SSF53335">
    <property type="entry name" value="S-adenosyl-L-methionine-dependent methyltransferases"/>
    <property type="match status" value="1"/>
</dbReference>
<evidence type="ECO:0000256" key="3">
    <source>
        <dbReference type="ARBA" id="ARBA00022603"/>
    </source>
</evidence>
<dbReference type="GO" id="GO:0032259">
    <property type="term" value="P:methylation"/>
    <property type="evidence" value="ECO:0007669"/>
    <property type="project" value="UniProtKB-KW"/>
</dbReference>
<comment type="similarity">
    <text evidence="6">Belongs to the methyltransferase superfamily. RlmI family.</text>
</comment>
<dbReference type="PANTHER" id="PTHR42873">
    <property type="entry name" value="RIBOSOMAL RNA LARGE SUBUNIT METHYLTRANSFERASE"/>
    <property type="match status" value="1"/>
</dbReference>
<evidence type="ECO:0000313" key="10">
    <source>
        <dbReference type="Proteomes" id="UP000775877"/>
    </source>
</evidence>
<dbReference type="InterPro" id="IPR041532">
    <property type="entry name" value="RlmI-like_PUA"/>
</dbReference>
<keyword evidence="3 9" id="KW-0489">Methyltransferase</keyword>
<feature type="domain" description="RlmI-like PUA" evidence="8">
    <location>
        <begin position="6"/>
        <end position="68"/>
    </location>
</feature>
<comment type="subcellular location">
    <subcellularLocation>
        <location evidence="1">Cytoplasm</location>
    </subcellularLocation>
</comment>
<name>A0A955RGV8_9BACT</name>
<dbReference type="CDD" id="cd21153">
    <property type="entry name" value="PUA_RlmI"/>
    <property type="match status" value="1"/>
</dbReference>
<dbReference type="CDD" id="cd11572">
    <property type="entry name" value="RlmI_M_like"/>
    <property type="match status" value="1"/>
</dbReference>
<evidence type="ECO:0000256" key="5">
    <source>
        <dbReference type="ARBA" id="ARBA00022691"/>
    </source>
</evidence>
<reference evidence="9" key="2">
    <citation type="journal article" date="2021" name="Microbiome">
        <title>Successional dynamics and alternative stable states in a saline activated sludge microbial community over 9 years.</title>
        <authorList>
            <person name="Wang Y."/>
            <person name="Ye J."/>
            <person name="Ju F."/>
            <person name="Liu L."/>
            <person name="Boyd J.A."/>
            <person name="Deng Y."/>
            <person name="Parks D.H."/>
            <person name="Jiang X."/>
            <person name="Yin X."/>
            <person name="Woodcroft B.J."/>
            <person name="Tyson G.W."/>
            <person name="Hugenholtz P."/>
            <person name="Polz M.F."/>
            <person name="Zhang T."/>
        </authorList>
    </citation>
    <scope>NUCLEOTIDE SEQUENCE</scope>
    <source>
        <strain evidence="9">HKST-UBA13</strain>
    </source>
</reference>
<dbReference type="Gene3D" id="2.30.130.10">
    <property type="entry name" value="PUA domain"/>
    <property type="match status" value="1"/>
</dbReference>